<reference evidence="10" key="3">
    <citation type="submission" date="2020-12" db="UniProtKB">
        <authorList>
            <consortium name="EnsemblPlants"/>
        </authorList>
    </citation>
    <scope>IDENTIFICATION</scope>
</reference>
<evidence type="ECO:0000256" key="3">
    <source>
        <dbReference type="ARBA" id="ARBA00022723"/>
    </source>
</evidence>
<dbReference type="STRING" id="3218.A0A2K1L0C9"/>
<dbReference type="PANTHER" id="PTHR22605:SF1">
    <property type="entry name" value="RZ-TYPE DOMAIN-CONTAINING PROTEIN"/>
    <property type="match status" value="1"/>
</dbReference>
<gene>
    <name evidence="10" type="primary">LOC112295119</name>
    <name evidence="9" type="ORF">PHYPA_002272</name>
</gene>
<dbReference type="InterPro" id="IPR031248">
    <property type="entry name" value="RNF213"/>
</dbReference>
<feature type="domain" description="RZ-type" evidence="8">
    <location>
        <begin position="4015"/>
        <end position="4083"/>
    </location>
</feature>
<dbReference type="GO" id="GO:0016887">
    <property type="term" value="F:ATP hydrolysis activity"/>
    <property type="evidence" value="ECO:0007669"/>
    <property type="project" value="InterPro"/>
</dbReference>
<dbReference type="RefSeq" id="XP_024402096.1">
    <property type="nucleotide sequence ID" value="XM_024546328.2"/>
</dbReference>
<dbReference type="PaxDb" id="3218-PP1S7_347V6.1"/>
<dbReference type="InterPro" id="IPR003593">
    <property type="entry name" value="AAA+_ATPase"/>
</dbReference>
<dbReference type="GO" id="GO:0008270">
    <property type="term" value="F:zinc ion binding"/>
    <property type="evidence" value="ECO:0007669"/>
    <property type="project" value="UniProtKB-KW"/>
</dbReference>
<dbReference type="GO" id="GO:0004842">
    <property type="term" value="F:ubiquitin-protein transferase activity"/>
    <property type="evidence" value="ECO:0007669"/>
    <property type="project" value="InterPro"/>
</dbReference>
<evidence type="ECO:0000256" key="5">
    <source>
        <dbReference type="ARBA" id="ARBA00022833"/>
    </source>
</evidence>
<reference evidence="9 11" key="1">
    <citation type="journal article" date="2008" name="Science">
        <title>The Physcomitrella genome reveals evolutionary insights into the conquest of land by plants.</title>
        <authorList>
            <person name="Rensing S."/>
            <person name="Lang D."/>
            <person name="Zimmer A."/>
            <person name="Terry A."/>
            <person name="Salamov A."/>
            <person name="Shapiro H."/>
            <person name="Nishiyama T."/>
            <person name="Perroud P.-F."/>
            <person name="Lindquist E."/>
            <person name="Kamisugi Y."/>
            <person name="Tanahashi T."/>
            <person name="Sakakibara K."/>
            <person name="Fujita T."/>
            <person name="Oishi K."/>
            <person name="Shin-I T."/>
            <person name="Kuroki Y."/>
            <person name="Toyoda A."/>
            <person name="Suzuki Y."/>
            <person name="Hashimoto A."/>
            <person name="Yamaguchi K."/>
            <person name="Sugano A."/>
            <person name="Kohara Y."/>
            <person name="Fujiyama A."/>
            <person name="Anterola A."/>
            <person name="Aoki S."/>
            <person name="Ashton N."/>
            <person name="Barbazuk W.B."/>
            <person name="Barker E."/>
            <person name="Bennetzen J."/>
            <person name="Bezanilla M."/>
            <person name="Blankenship R."/>
            <person name="Cho S.H."/>
            <person name="Dutcher S."/>
            <person name="Estelle M."/>
            <person name="Fawcett J.A."/>
            <person name="Gundlach H."/>
            <person name="Hanada K."/>
            <person name="Heyl A."/>
            <person name="Hicks K.A."/>
            <person name="Hugh J."/>
            <person name="Lohr M."/>
            <person name="Mayer K."/>
            <person name="Melkozernov A."/>
            <person name="Murata T."/>
            <person name="Nelson D."/>
            <person name="Pils B."/>
            <person name="Prigge M."/>
            <person name="Reiss B."/>
            <person name="Renner T."/>
            <person name="Rombauts S."/>
            <person name="Rushton P."/>
            <person name="Sanderfoot A."/>
            <person name="Schween G."/>
            <person name="Shiu S.-H."/>
            <person name="Stueber K."/>
            <person name="Theodoulou F.L."/>
            <person name="Tu H."/>
            <person name="Van de Peer Y."/>
            <person name="Verrier P.J."/>
            <person name="Waters E."/>
            <person name="Wood A."/>
            <person name="Yang L."/>
            <person name="Cove D."/>
            <person name="Cuming A."/>
            <person name="Hasebe M."/>
            <person name="Lucas S."/>
            <person name="Mishler D.B."/>
            <person name="Reski R."/>
            <person name="Grigoriev I."/>
            <person name="Quatrano R.S."/>
            <person name="Boore J.L."/>
        </authorList>
    </citation>
    <scope>NUCLEOTIDE SEQUENCE [LARGE SCALE GENOMIC DNA]</scope>
    <source>
        <strain evidence="10 11">cv. Gransden 2004</strain>
    </source>
</reference>
<dbReference type="Gene3D" id="3.40.50.300">
    <property type="entry name" value="P-loop containing nucleotide triphosphate hydrolases"/>
    <property type="match status" value="2"/>
</dbReference>
<dbReference type="GeneID" id="112295119"/>
<keyword evidence="4" id="KW-0863">Zinc-finger</keyword>
<keyword evidence="2" id="KW-0963">Cytoplasm</keyword>
<evidence type="ECO:0000259" key="8">
    <source>
        <dbReference type="PROSITE" id="PS51981"/>
    </source>
</evidence>
<dbReference type="EnsemblPlants" id="Pp3c2_5560V3.1">
    <property type="protein sequence ID" value="Pp3c2_5560V3.1"/>
    <property type="gene ID" value="Pp3c2_5560"/>
</dbReference>
<keyword evidence="3" id="KW-0479">Metal-binding</keyword>
<feature type="compositionally biased region" description="Basic and acidic residues" evidence="7">
    <location>
        <begin position="137"/>
        <end position="158"/>
    </location>
</feature>
<sequence length="4732" mass="538903">MELEASSVVQFMSHSARDDNENVMTEKCREPAFTHYDSKSHFSSAEGLDDQDDRYRVSGSVVSDEFLISCSGGHSTNGDSSRCSSSILISDPSSVPNNDVGTSSSNEHGRNTRIGPSNAQDEGPSLPSPHLISQDTRSSHEKSISEVHFHENPGDRLISHSSHFPGEESYMDSSSHRQPRIWDSSTVSVEVIVIAPKWIEVEIDVHGMQEFERGKAGFSLGKGKDSKLRAWICRAQMSLFPGEKIMATYKTWSEGKDRLGSVVADLFNSMNLQLEPEVAETKNEVQLSNLGLHIDVCDNAGRKKNSQDYTLAEWLAVLRALTECVSEDNLQIVFTEYFYKRPNVSAMMALHKRHPSESLKIVVNWASDIQEVFFKDFGSKSRGEPSEKLVAKQGLVGVALLELLVEVGSKNLDLAKACLKALKSLNVFFRVIRIDSPVLRQELLRNVLQETIAQLVSCVSPFSFKWVRYVDMLAFFDPTLNFVNGWETFRFGEQMDREVNEARERYKEVIWKFYGSNICKSSEERLAVVASALQAAPTIQDFFHAAVIFRSKEVGWLFSENSNDSVAVHLMEEALHKCFAKIIEQHENPVSRKLRIQRQFELALNVDHRMVMERYLFLAPSFRDHLVELFQHILYLEDQSQGTSMSMKGSLSFLKPWGKDEKELNEAILNLVMSPHAFITPLRSCEVRLITALSTAISPKVYSQGRTVMIFLINREISYIEYHEVLKVWLQGAARRIISSGGFDVSVYLPPHSFLEALEELLVAGVESSLVSSLTRMAISMAVDECPNLHAFLQDSKKVTLFQSNVVEDHYLGAAGCMMEDVFVAFKTRSQLDEEASASFRAICQETNRNTFQFQNFIGERLCVMLLDTVMKVKGDLQHELHLRPIETIAEYKFATLLMQIEKCPQCITSHVLYKDIHKAFVSLGGSLHSESVSLRYIKLGSTTKDWEKIFHILDNTSFVVALEKAYKDLQIYEKRLDGYKVLLYNICLFLGDNNIAVEGHEEWRNWLARRCSEWKNFTMGEIHSAPDHWPSEHEAFFSYVDSIITLNTSRILLNVLLESVQIRGSDNDELIKKIPATDSKLEMSLEIPLSTIASIIIPEAVHQYEDDMRLFAAIDVNLDKIQMGRVCTLWNGILPNAVETEFKLSCKQLGLNSMKMRNVSKYFYNIETNIAIYLQTWKRVTVLRELHSILPRVASVFEMSENCDGLVLRIRKVITECIPQCSLHHFQEVLENGGQNVLSIFSTSEVDTLKELTNTGGLIAFLRQTVQEDLRHLLDAVEDPTAMRSWEGLINDLIDLQRVFRPILSRPSSTTSFEDLRAAILGELNSSSSSSNHLCRKLKACNEEAKTLRQYFDGVANRTHKDKDQIADILTFGKYHFLLNEDGCFLELKCGNEGESSKSTVTTNVAYSSLGAVSFNLTQLQELRSRARWTVSSNTFTKKSKTAESYGADWAGADAESIDTTDKNALTFISHIDVAENLVEILTELHNCGHFSYATFQKVVSDFASLQILNDQLKCELSTWKAALLRARKDFQCLNFFRSVEIRFILEVLMLQKTAPFGEKLEHCLDLFKWTRVSLVHLTGFKEEAASRGVLENVFRIAKLRHIAEESLIYSCLRDFSSVIESIIFQRNPDAKAARSKSRNSDGIILADVDDPQDELNVVVTLFSERDLYLHGSASNVIVCEFSTAWEDLYLLLLRYLNNEESEYNFYCVVYLERLSYDCQAQLLAMLEQIAQRRPVGDSELALVSCSRSKFLLTLSQRLQIQVRHPAAGTADAIKKEKKWMWVITSDLPGMGKTRFVREFAETDHPNDSIRTLTICGELSRNQLIRQLKKLFNIVNPTQTSSFILHLDVSVVSNPETLNGLLFELLVLGCLKSDRAGLFHLETRKVAIEVANTYHNYLASKLSVCKWFRTEHLVWNMAQFQPSKDLNSDDQYVWNYLAAMEAGILDRWNPDGKSNRSHLSLIDSGLGHGLLQRHFVDFLKDEQSISFSLLQTFTKFFAQQLREFSGCPFFYPENLVLMGAQSDTRSVIVRSILEVSRELLARSVKPWLDEQQGVTMSASAEVLMAARMENMQRWSDSKHVMIFFKLSSQPAILYRELSHVPTALVDLFQKQRAKLTNYESLSSDQLYENLWSILHKTQPPVRDKHYVLTADNFLKMALIFTKVKAGIPVVIMGETGCGKTSLLRQLADYCCVIFFSITLHAGTSEDEIRSFLSKAEKKSQNHLVWVLLDEINACNHLGFLVGVICHHLVDGKPLHCNLKIVAACNPYRKHEFKRQRAGLSTREMLKSRNLEYLEKAYTVHPLPEALVENVQDFGILNVKDEQAYIEAIVLRFTKLKFVPFPFTKLLVMSQAFVRGKCGEASVSLRDARRCVDLFNYFSEDLEGRPQSLPTECRAKRAALLSFAHCYYYRLASDEERAEYKVKYITTINGNNWRKRFARRSYTEKFDKELFEEQMNLLDHMEIPPGVAKNQALRENIFVTLTCILLKIPLFVVGKPGSGKTLSLQLIFSNLRGSGMKDPYFSEKPTMFMFSYQGSESSTSEGILKVFEKAHRCVQDNKKKNVKAIVVVVLDEVGLAEISSSNPLKVLHSLLEPEGEQRVAVIGISNWSLDAAKMNRAIHISQPDPSVNDLVGTAEAILDSYGMRSLFGVAQMTEMKWLAKVYHEYHVRQSKPDFHGLRDFYSLIKSLRGDEKNPKKWSPDCLKQAVWRNFGGSLNDIPLLTSILCEYFKHRQFVPPPTLDLVKANIEDQHARHLMLIGNGESCIGIIETMLPLKEKLIIIQGSKFKNDYNDDYAYMMLSNIILHMEHGRHIVLKGVERIWSSLYDMLNQHYITVGGRQNCRIAIGAFSNPMCYVHENFRCIAVVDQDQVESLDPPFLNRFEKQVLTWESVLSPEQRENVLFLKKWVKAMACTSEGDSEIEGISFCESDLFAGYSTDTLASLILLNWDTYSISGGTCFLERCKEELLQTAYIDGMMRAHYSRTCLRDAPDAKTWTKHYFQGMINQESLEYAVRQHVGDETLWYNSLGFKLVVTTRCNVHTNIRLVLKDLHCLKQLQIIKLADFTAERQLVAAIQSWSKSDSELLIVQSDTILDKDHLPLAKVHVERTRADLFAQAQSHTRPKHVVFILHSHRGEQEIASSFTFLSGWKQLTLDLLHQANTEYWQYLDKSIADLVRSERFREGNNLMVKVLTWSFLCIKYPRGKQSANYCLEMVQRICNDKHLCECFVQRALIWLDAVAKKEQEIGKFWQTSVVCNPGRLALALNLHSALITYVEEKLREPIARLIYVLESHSALGSYFNMTDARKDLWRSVFMDQQMVSIENVPEPMHPEGYTIKDPVSLYVPFSSLYAEHIDKQMREVFLARISGKQDKEVVSLALSMTKDVTVSLLDNPKMREIEECIQASPDDYCHDFCMLYAPYQSKIRTAPQALVFEWLLRGKAPDPKPLVLHALLWTKLEKLKTQALVAGSCFTENEISDEVELLKRDKVFKEYFDNKFASKCILKMLPSEKEVIDRAGGLQRWLYQLEALISLVPSIYIEEPTHVSIMLMLRVVRDFAKLIILPLSVASEHLCSLSHWFLRHNLQPCSKLLVTKIISLLPDLNTQQGLRRKMYFRFVASTFSLLLDSNSVSQDVISTISAVIFHLKAPTCSMKGVMLRFLKTVVQLLIPTPTLDCPHFLQLCFVNCSNVIKEQAWESDVYEPFILLSDVIYESVRGFITPELLSGVDTEAFKFNKFLQCLRVVTSVVKLPSGRLNFRAACAFAVLRSIMEVLARDMVTVQKKEPRIFHPGLAPAASEVLGEFFAKCHVNVISMKQYLMKVLYHHCGLSLQMMSHLACECQTNEHLKLYSHILDREMLKEVDNPLGFNPFMSIFSNYGENDVLLWKTVYSEGENQEKMKLQIHNLHPTEQSAFASAIASKIFLVQASRELNDAELAVVNWLQQKATLQRWNEKWKDAIRFLIDTNPLSLGGNTTTAESLQSKALAAHIFLVVTSFPSNSPLQGYMTLNEKHMVKDFVLATPNNVFSSFIGAISTAGTYKHICGYIYEVGECTLPMQSAKCPQCGGTIGGSSHTPVRGNMKHAIDIGTMNTGYLPDHDARSHPYHTVRRLEMKSYRTLRIVVNYCLLLGLYMGRNASKLAAALSVAESSVLKEMEKMIEEDLAMLGKLLNCNHGVTCQFMHSVVASMALSVDISHESLSTPEKRNLWETKFDRIVKTLLVDNAHQAAAEYVGKHRGKHELAELLEERRVPPLPVATTYFARTITLPDLKNFEAMYLQDEARQIKYPIIQRFFAHMSRLSEMKQLLGLLPFTKAVNEQLWSKITRPEASSISIGQYLSGLGDNDQHIRKYFPEFARAWNVMRFKVEAFECTQFKQGIPVMNLDSSVGFCLVEPRDLGIYLAAILDYLRAIQNRFLDEVMALVLPNQAITDESSHRSLRVQMCKAEEVVFYDEHWLQSIVCQTAMANLQYSRGQNPIYDYHSIAEKLQHQLVDQKPRLEAWEPFVYKFEAFHKHMTILSDVGNLIPQIVLGPEILLQIQNEIEHDGVGAGQCLVILDVCLGFLRRTGGDPVEKLESYCRRWLGDQAFHLIQMHTLKMVELQHVVSLYEGLEDLAGVDIQALVNLRYRTPLSPDLEEELNSSVELKRSWLHPTQSSDAEEPKISAELFFGILRRFMLRHLIGDQLNPDVPLSIYITDPRLMKWPEVDVDVVDDVFPPSLLVKHSHATFLYLSKMVNVRNAT</sequence>
<comment type="subcellular location">
    <subcellularLocation>
        <location evidence="1">Cytoplasm</location>
    </subcellularLocation>
</comment>
<dbReference type="GO" id="GO:0002376">
    <property type="term" value="P:immune system process"/>
    <property type="evidence" value="ECO:0007669"/>
    <property type="project" value="UniProtKB-KW"/>
</dbReference>
<dbReference type="GO" id="GO:0005737">
    <property type="term" value="C:cytoplasm"/>
    <property type="evidence" value="ECO:0007669"/>
    <property type="project" value="UniProtKB-SubCell"/>
</dbReference>
<evidence type="ECO:0000256" key="1">
    <source>
        <dbReference type="ARBA" id="ARBA00004496"/>
    </source>
</evidence>
<dbReference type="InterPro" id="IPR046439">
    <property type="entry name" value="ZF_RZ_dom"/>
</dbReference>
<dbReference type="OrthoDB" id="2400221at2759"/>
<evidence type="ECO:0000256" key="4">
    <source>
        <dbReference type="ARBA" id="ARBA00022771"/>
    </source>
</evidence>
<feature type="compositionally biased region" description="Polar residues" evidence="7">
    <location>
        <begin position="95"/>
        <end position="106"/>
    </location>
</feature>
<organism evidence="9">
    <name type="scientific">Physcomitrium patens</name>
    <name type="common">Spreading-leaved earth moss</name>
    <name type="synonym">Physcomitrella patens</name>
    <dbReference type="NCBI Taxonomy" id="3218"/>
    <lineage>
        <taxon>Eukaryota</taxon>
        <taxon>Viridiplantae</taxon>
        <taxon>Streptophyta</taxon>
        <taxon>Embryophyta</taxon>
        <taxon>Bryophyta</taxon>
        <taxon>Bryophytina</taxon>
        <taxon>Bryopsida</taxon>
        <taxon>Funariidae</taxon>
        <taxon>Funariales</taxon>
        <taxon>Funariaceae</taxon>
        <taxon>Physcomitrium</taxon>
    </lineage>
</organism>
<evidence type="ECO:0000313" key="9">
    <source>
        <dbReference type="EMBL" id="PNR59481.1"/>
    </source>
</evidence>
<dbReference type="PANTHER" id="PTHR22605">
    <property type="entry name" value="RZ-TYPE DOMAIN-CONTAINING PROTEIN"/>
    <property type="match status" value="1"/>
</dbReference>
<evidence type="ECO:0000256" key="2">
    <source>
        <dbReference type="ARBA" id="ARBA00022490"/>
    </source>
</evidence>
<dbReference type="FunFam" id="3.40.50.300:FF:003991">
    <property type="entry name" value="Predicted protein"/>
    <property type="match status" value="1"/>
</dbReference>
<dbReference type="GO" id="GO:0005524">
    <property type="term" value="F:ATP binding"/>
    <property type="evidence" value="ECO:0007669"/>
    <property type="project" value="InterPro"/>
</dbReference>
<dbReference type="InterPro" id="IPR003959">
    <property type="entry name" value="ATPase_AAA_core"/>
</dbReference>
<proteinExistence type="predicted"/>
<reference evidence="9 11" key="2">
    <citation type="journal article" date="2018" name="Plant J.">
        <title>The Physcomitrella patens chromosome-scale assembly reveals moss genome structure and evolution.</title>
        <authorList>
            <person name="Lang D."/>
            <person name="Ullrich K.K."/>
            <person name="Murat F."/>
            <person name="Fuchs J."/>
            <person name="Jenkins J."/>
            <person name="Haas F.B."/>
            <person name="Piednoel M."/>
            <person name="Gundlach H."/>
            <person name="Van Bel M."/>
            <person name="Meyberg R."/>
            <person name="Vives C."/>
            <person name="Morata J."/>
            <person name="Symeonidi A."/>
            <person name="Hiss M."/>
            <person name="Muchero W."/>
            <person name="Kamisugi Y."/>
            <person name="Saleh O."/>
            <person name="Blanc G."/>
            <person name="Decker E.L."/>
            <person name="van Gessel N."/>
            <person name="Grimwood J."/>
            <person name="Hayes R.D."/>
            <person name="Graham S.W."/>
            <person name="Gunter L.E."/>
            <person name="McDaniel S.F."/>
            <person name="Hoernstein S.N.W."/>
            <person name="Larsson A."/>
            <person name="Li F.W."/>
            <person name="Perroud P.F."/>
            <person name="Phillips J."/>
            <person name="Ranjan P."/>
            <person name="Rokshar D.S."/>
            <person name="Rothfels C.J."/>
            <person name="Schneider L."/>
            <person name="Shu S."/>
            <person name="Stevenson D.W."/>
            <person name="Thummler F."/>
            <person name="Tillich M."/>
            <person name="Villarreal Aguilar J.C."/>
            <person name="Widiez T."/>
            <person name="Wong G.K."/>
            <person name="Wymore A."/>
            <person name="Zhang Y."/>
            <person name="Zimmer A.D."/>
            <person name="Quatrano R.S."/>
            <person name="Mayer K.F.X."/>
            <person name="Goodstein D."/>
            <person name="Casacuberta J.M."/>
            <person name="Vandepoele K."/>
            <person name="Reski R."/>
            <person name="Cuming A.C."/>
            <person name="Tuskan G.A."/>
            <person name="Maumus F."/>
            <person name="Salse J."/>
            <person name="Schmutz J."/>
            <person name="Rensing S.A."/>
        </authorList>
    </citation>
    <scope>NUCLEOTIDE SEQUENCE [LARGE SCALE GENOMIC DNA]</scope>
    <source>
        <strain evidence="10 11">cv. Gransden 2004</strain>
    </source>
</reference>
<dbReference type="Gramene" id="Pp3c2_5560V3.1">
    <property type="protein sequence ID" value="Pp3c2_5560V3.1"/>
    <property type="gene ID" value="Pp3c2_5560"/>
</dbReference>
<keyword evidence="11" id="KW-1185">Reference proteome</keyword>
<feature type="region of interest" description="Disordered" evidence="7">
    <location>
        <begin position="73"/>
        <end position="179"/>
    </location>
</feature>
<dbReference type="EMBL" id="ABEU02000002">
    <property type="protein sequence ID" value="PNR59481.1"/>
    <property type="molecule type" value="Genomic_DNA"/>
</dbReference>
<evidence type="ECO:0000256" key="6">
    <source>
        <dbReference type="ARBA" id="ARBA00022859"/>
    </source>
</evidence>
<accession>A0A2K1L0C9</accession>
<dbReference type="FunFam" id="3.40.50.300:FF:003494">
    <property type="entry name" value="Predicted protein"/>
    <property type="match status" value="1"/>
</dbReference>
<dbReference type="Proteomes" id="UP000006727">
    <property type="component" value="Chromosome 2"/>
</dbReference>
<evidence type="ECO:0000313" key="10">
    <source>
        <dbReference type="EnsemblPlants" id="Pp3c2_5560V3.1"/>
    </source>
</evidence>
<dbReference type="Pfam" id="PF20173">
    <property type="entry name" value="ZnF_RZ-type"/>
    <property type="match status" value="1"/>
</dbReference>
<evidence type="ECO:0000313" key="11">
    <source>
        <dbReference type="Proteomes" id="UP000006727"/>
    </source>
</evidence>
<protein>
    <recommendedName>
        <fullName evidence="8">RZ-type domain-containing protein</fullName>
    </recommendedName>
</protein>
<keyword evidence="6" id="KW-0391">Immunity</keyword>
<keyword evidence="5" id="KW-0862">Zinc</keyword>
<dbReference type="KEGG" id="ppp:112295119"/>
<dbReference type="InterPro" id="IPR027417">
    <property type="entry name" value="P-loop_NTPase"/>
</dbReference>
<evidence type="ECO:0000256" key="7">
    <source>
        <dbReference type="SAM" id="MobiDB-lite"/>
    </source>
</evidence>
<dbReference type="Pfam" id="PF00004">
    <property type="entry name" value="AAA"/>
    <property type="match status" value="1"/>
</dbReference>
<dbReference type="SMART" id="SM00382">
    <property type="entry name" value="AAA"/>
    <property type="match status" value="2"/>
</dbReference>
<dbReference type="CDD" id="cd00009">
    <property type="entry name" value="AAA"/>
    <property type="match status" value="1"/>
</dbReference>
<name>A0A2K1L0C9_PHYPA</name>
<dbReference type="SUPFAM" id="SSF52540">
    <property type="entry name" value="P-loop containing nucleoside triphosphate hydrolases"/>
    <property type="match status" value="2"/>
</dbReference>
<feature type="compositionally biased region" description="Low complexity" evidence="7">
    <location>
        <begin position="80"/>
        <end position="94"/>
    </location>
</feature>
<dbReference type="PROSITE" id="PS51981">
    <property type="entry name" value="ZF_RZ"/>
    <property type="match status" value="1"/>
</dbReference>